<evidence type="ECO:0000313" key="2">
    <source>
        <dbReference type="Proteomes" id="UP001500936"/>
    </source>
</evidence>
<proteinExistence type="predicted"/>
<name>A0ABP8KYI8_9BACT</name>
<dbReference type="EMBL" id="BAABHB010000016">
    <property type="protein sequence ID" value="GAA4418122.1"/>
    <property type="molecule type" value="Genomic_DNA"/>
</dbReference>
<gene>
    <name evidence="1" type="ORF">GCM10023187_51190</name>
</gene>
<comment type="caution">
    <text evidence="1">The sequence shown here is derived from an EMBL/GenBank/DDBJ whole genome shotgun (WGS) entry which is preliminary data.</text>
</comment>
<sequence length="163" mass="18774">MTPQDLYNRTPEREDNDLRVLTGCTYNHIPEVTTFPEQEPTPTAGGKKVLIRYYKDHFFYNHYLWRLASVWFGGKPVMIIQNAGLEGEEFKRRIITNAQLYLKLVQHLNGKLTDVFLKTGDLVDSTQEIRGLDAFHGSMLDTSFEPSPHALLSGVWPYELTKN</sequence>
<evidence type="ECO:0000313" key="1">
    <source>
        <dbReference type="EMBL" id="GAA4418122.1"/>
    </source>
</evidence>
<keyword evidence="2" id="KW-1185">Reference proteome</keyword>
<dbReference type="Proteomes" id="UP001500936">
    <property type="component" value="Unassembled WGS sequence"/>
</dbReference>
<protein>
    <submittedName>
        <fullName evidence="1">Uncharacterized protein</fullName>
    </submittedName>
</protein>
<reference evidence="2" key="1">
    <citation type="journal article" date="2019" name="Int. J. Syst. Evol. Microbiol.">
        <title>The Global Catalogue of Microorganisms (GCM) 10K type strain sequencing project: providing services to taxonomists for standard genome sequencing and annotation.</title>
        <authorList>
            <consortium name="The Broad Institute Genomics Platform"/>
            <consortium name="The Broad Institute Genome Sequencing Center for Infectious Disease"/>
            <person name="Wu L."/>
            <person name="Ma J."/>
        </authorList>
    </citation>
    <scope>NUCLEOTIDE SEQUENCE [LARGE SCALE GENOMIC DNA]</scope>
    <source>
        <strain evidence="2">JCM 17925</strain>
    </source>
</reference>
<accession>A0ABP8KYI8</accession>
<dbReference type="RefSeq" id="WP_345270905.1">
    <property type="nucleotide sequence ID" value="NZ_BAABHB010000016.1"/>
</dbReference>
<organism evidence="1 2">
    <name type="scientific">Nibrella viscosa</name>
    <dbReference type="NCBI Taxonomy" id="1084524"/>
    <lineage>
        <taxon>Bacteria</taxon>
        <taxon>Pseudomonadati</taxon>
        <taxon>Bacteroidota</taxon>
        <taxon>Cytophagia</taxon>
        <taxon>Cytophagales</taxon>
        <taxon>Spirosomataceae</taxon>
        <taxon>Nibrella</taxon>
    </lineage>
</organism>